<keyword evidence="1" id="KW-0175">Coiled coil</keyword>
<reference evidence="2 3" key="1">
    <citation type="submission" date="2020-07" db="EMBL/GenBank/DDBJ databases">
        <authorList>
            <person name="Feng H."/>
        </authorList>
    </citation>
    <scope>NUCLEOTIDE SEQUENCE [LARGE SCALE GENOMIC DNA]</scope>
    <source>
        <strain evidence="3">s-11</strain>
    </source>
</reference>
<organism evidence="2 3">
    <name type="scientific">Thermoactinomyces daqus</name>
    <dbReference type="NCBI Taxonomy" id="1329516"/>
    <lineage>
        <taxon>Bacteria</taxon>
        <taxon>Bacillati</taxon>
        <taxon>Bacillota</taxon>
        <taxon>Bacilli</taxon>
        <taxon>Bacillales</taxon>
        <taxon>Thermoactinomycetaceae</taxon>
        <taxon>Thermoactinomyces</taxon>
    </lineage>
</organism>
<keyword evidence="3" id="KW-1185">Reference proteome</keyword>
<dbReference type="RefSeq" id="WP_033100513.1">
    <property type="nucleotide sequence ID" value="NZ_JACEIP010000003.1"/>
</dbReference>
<name>A0A7W1X8D1_9BACL</name>
<evidence type="ECO:0008006" key="4">
    <source>
        <dbReference type="Google" id="ProtNLM"/>
    </source>
</evidence>
<dbReference type="OrthoDB" id="2988442at2"/>
<dbReference type="EMBL" id="JACEIP010000003">
    <property type="protein sequence ID" value="MBA4541968.1"/>
    <property type="molecule type" value="Genomic_DNA"/>
</dbReference>
<dbReference type="Proteomes" id="UP000530514">
    <property type="component" value="Unassembled WGS sequence"/>
</dbReference>
<comment type="caution">
    <text evidence="2">The sequence shown here is derived from an EMBL/GenBank/DDBJ whole genome shotgun (WGS) entry which is preliminary data.</text>
</comment>
<feature type="coiled-coil region" evidence="1">
    <location>
        <begin position="102"/>
        <end position="129"/>
    </location>
</feature>
<dbReference type="AlphaFoldDB" id="A0A7W1X8D1"/>
<evidence type="ECO:0000256" key="1">
    <source>
        <dbReference type="SAM" id="Coils"/>
    </source>
</evidence>
<protein>
    <recommendedName>
        <fullName evidence="4">Helix-turn-helix domain-containing protein</fullName>
    </recommendedName>
</protein>
<sequence length="147" mass="16869">MARRGQKIDDKLREEIRAYFASCGNKKETARKFGVSDSTVRKVVSESDEFAELRAQKKREHIEKAWAIINTYMDRVLDPEVVERTNARDSAIVMGTLWDKINKEKELGLKQEELTLRRLELERAEETDGGELDAVAEALKKVVSNDD</sequence>
<accession>A0A7W1X8D1</accession>
<proteinExistence type="predicted"/>
<evidence type="ECO:0000313" key="2">
    <source>
        <dbReference type="EMBL" id="MBA4541968.1"/>
    </source>
</evidence>
<gene>
    <name evidence="2" type="ORF">H1164_03500</name>
</gene>
<evidence type="ECO:0000313" key="3">
    <source>
        <dbReference type="Proteomes" id="UP000530514"/>
    </source>
</evidence>